<accession>A0ABS5BWU7</accession>
<name>A0ABS5BWU7_9BACT</name>
<sequence>MALERDNLLGQLERETVSADANSAESRLDDLAIIELFSIFEGIVRTLIAEQVRAVSVSLTHPMLKAAARNAVEAAEHRSFAEILKSYSQGGHADIAEQVRQVRRYRNWISHGRRGKVLPKVEPRTAHDRLRRFLELILPPPPPIAGADPVLPSAIP</sequence>
<evidence type="ECO:0000313" key="1">
    <source>
        <dbReference type="EMBL" id="MBP3958189.1"/>
    </source>
</evidence>
<reference evidence="1 2" key="1">
    <citation type="submission" date="2021-04" db="EMBL/GenBank/DDBJ databases">
        <authorList>
            <person name="Ivanova A."/>
        </authorList>
    </citation>
    <scope>NUCLEOTIDE SEQUENCE [LARGE SCALE GENOMIC DNA]</scope>
    <source>
        <strain evidence="1 2">G18</strain>
    </source>
</reference>
<protein>
    <recommendedName>
        <fullName evidence="3">DUF4145 domain-containing protein</fullName>
    </recommendedName>
</protein>
<dbReference type="Proteomes" id="UP000676565">
    <property type="component" value="Unassembled WGS sequence"/>
</dbReference>
<keyword evidence="2" id="KW-1185">Reference proteome</keyword>
<proteinExistence type="predicted"/>
<gene>
    <name evidence="1" type="ORF">J8F10_23315</name>
</gene>
<organism evidence="1 2">
    <name type="scientific">Gemmata palustris</name>
    <dbReference type="NCBI Taxonomy" id="2822762"/>
    <lineage>
        <taxon>Bacteria</taxon>
        <taxon>Pseudomonadati</taxon>
        <taxon>Planctomycetota</taxon>
        <taxon>Planctomycetia</taxon>
        <taxon>Gemmatales</taxon>
        <taxon>Gemmataceae</taxon>
        <taxon>Gemmata</taxon>
    </lineage>
</organism>
<dbReference type="RefSeq" id="WP_210657943.1">
    <property type="nucleotide sequence ID" value="NZ_JAGKQQ010000001.1"/>
</dbReference>
<comment type="caution">
    <text evidence="1">The sequence shown here is derived from an EMBL/GenBank/DDBJ whole genome shotgun (WGS) entry which is preliminary data.</text>
</comment>
<dbReference type="EMBL" id="JAGKQQ010000001">
    <property type="protein sequence ID" value="MBP3958189.1"/>
    <property type="molecule type" value="Genomic_DNA"/>
</dbReference>
<evidence type="ECO:0000313" key="2">
    <source>
        <dbReference type="Proteomes" id="UP000676565"/>
    </source>
</evidence>
<evidence type="ECO:0008006" key="3">
    <source>
        <dbReference type="Google" id="ProtNLM"/>
    </source>
</evidence>